<dbReference type="Pfam" id="PF01557">
    <property type="entry name" value="FAA_hydrolase"/>
    <property type="match status" value="1"/>
</dbReference>
<evidence type="ECO:0000256" key="13">
    <source>
        <dbReference type="PIRSR" id="PIRSR605959-3"/>
    </source>
</evidence>
<evidence type="ECO:0000256" key="1">
    <source>
        <dbReference type="ARBA" id="ARBA00001913"/>
    </source>
</evidence>
<feature type="binding site" evidence="13">
    <location>
        <position position="177"/>
    </location>
    <ligand>
        <name>Ca(2+)</name>
        <dbReference type="ChEBI" id="CHEBI:29108"/>
    </ligand>
</feature>
<evidence type="ECO:0000256" key="7">
    <source>
        <dbReference type="ARBA" id="ARBA00022837"/>
    </source>
</evidence>
<name>A0A6J4N6S4_9ACTN</name>
<keyword evidence="9" id="KW-0828">Tyrosine catabolism</keyword>
<evidence type="ECO:0000256" key="9">
    <source>
        <dbReference type="ARBA" id="ARBA00022878"/>
    </source>
</evidence>
<feature type="binding site" evidence="13">
    <location>
        <position position="233"/>
    </location>
    <ligand>
        <name>Mg(2+)</name>
        <dbReference type="ChEBI" id="CHEBI:18420"/>
    </ligand>
</feature>
<protein>
    <recommendedName>
        <fullName evidence="4">fumarylacetoacetase</fullName>
        <ecNumber evidence="4">3.7.1.2</ecNumber>
    </recommendedName>
</protein>
<gene>
    <name evidence="16" type="ORF">AVDCRST_MAG32-1391</name>
</gene>
<comment type="cofactor">
    <cofactor evidence="1 13">
        <name>Ca(2+)</name>
        <dbReference type="ChEBI" id="CHEBI:29108"/>
    </cofactor>
</comment>
<evidence type="ECO:0000313" key="16">
    <source>
        <dbReference type="EMBL" id="CAA9379042.1"/>
    </source>
</evidence>
<feature type="binding site" evidence="13">
    <location>
        <position position="209"/>
    </location>
    <ligand>
        <name>Ca(2+)</name>
        <dbReference type="ChEBI" id="CHEBI:29108"/>
    </ligand>
</feature>
<evidence type="ECO:0000256" key="2">
    <source>
        <dbReference type="ARBA" id="ARBA00001946"/>
    </source>
</evidence>
<reference evidence="16" key="1">
    <citation type="submission" date="2020-02" db="EMBL/GenBank/DDBJ databases">
        <authorList>
            <person name="Meier V. D."/>
        </authorList>
    </citation>
    <scope>NUCLEOTIDE SEQUENCE</scope>
    <source>
        <strain evidence="16">AVDCRST_MAG32</strain>
    </source>
</reference>
<dbReference type="Pfam" id="PF09298">
    <property type="entry name" value="FAA_hydrolase_N"/>
    <property type="match status" value="1"/>
</dbReference>
<accession>A0A6J4N6S4</accession>
<dbReference type="UniPathway" id="UPA00139">
    <property type="reaction ID" value="UER00341"/>
</dbReference>
<feature type="binding site" evidence="13">
    <location>
        <position position="209"/>
    </location>
    <ligand>
        <name>Mg(2+)</name>
        <dbReference type="ChEBI" id="CHEBI:18420"/>
    </ligand>
</feature>
<dbReference type="GO" id="GO:0046872">
    <property type="term" value="F:metal ion binding"/>
    <property type="evidence" value="ECO:0007669"/>
    <property type="project" value="UniProtKB-KW"/>
</dbReference>
<dbReference type="InterPro" id="IPR005959">
    <property type="entry name" value="Fumarylacetoacetase"/>
</dbReference>
<comment type="pathway">
    <text evidence="3">Amino-acid degradation; L-phenylalanine degradation; acetoacetate and fumarate from L-phenylalanine: step 6/6.</text>
</comment>
<dbReference type="EC" id="3.7.1.2" evidence="4"/>
<dbReference type="GO" id="GO:1902000">
    <property type="term" value="P:homogentisate catabolic process"/>
    <property type="evidence" value="ECO:0007669"/>
    <property type="project" value="TreeGrafter"/>
</dbReference>
<dbReference type="SUPFAM" id="SSF63433">
    <property type="entry name" value="Fumarylacetoacetate hydrolase, FAH, N-terminal domain"/>
    <property type="match status" value="1"/>
</dbReference>
<dbReference type="Gene3D" id="3.90.850.10">
    <property type="entry name" value="Fumarylacetoacetase-like, C-terminal domain"/>
    <property type="match status" value="1"/>
</dbReference>
<dbReference type="PANTHER" id="PTHR43069:SF2">
    <property type="entry name" value="FUMARYLACETOACETASE"/>
    <property type="match status" value="1"/>
</dbReference>
<dbReference type="EMBL" id="CADCUM010000066">
    <property type="protein sequence ID" value="CAA9379042.1"/>
    <property type="molecule type" value="Genomic_DNA"/>
</dbReference>
<dbReference type="InterPro" id="IPR015377">
    <property type="entry name" value="Fumarylacetoacetase_N"/>
</dbReference>
<evidence type="ECO:0000259" key="15">
    <source>
        <dbReference type="Pfam" id="PF09298"/>
    </source>
</evidence>
<feature type="binding site" evidence="13">
    <location>
        <position position="229"/>
    </location>
    <ligand>
        <name>Mg(2+)</name>
        <dbReference type="ChEBI" id="CHEBI:18420"/>
    </ligand>
</feature>
<feature type="binding site" evidence="12">
    <location>
        <position position="216"/>
    </location>
    <ligand>
        <name>substrate</name>
    </ligand>
</feature>
<feature type="binding site" evidence="13">
    <location>
        <position position="103"/>
    </location>
    <ligand>
        <name>Ca(2+)</name>
        <dbReference type="ChEBI" id="CHEBI:29108"/>
    </ligand>
</feature>
<evidence type="ECO:0000256" key="5">
    <source>
        <dbReference type="ARBA" id="ARBA00022723"/>
    </source>
</evidence>
<feature type="active site" description="Proton acceptor" evidence="11">
    <location>
        <position position="110"/>
    </location>
</feature>
<organism evidence="16">
    <name type="scientific">uncultured Nocardioides sp</name>
    <dbReference type="NCBI Taxonomy" id="198441"/>
    <lineage>
        <taxon>Bacteria</taxon>
        <taxon>Bacillati</taxon>
        <taxon>Actinomycetota</taxon>
        <taxon>Actinomycetes</taxon>
        <taxon>Propionibacteriales</taxon>
        <taxon>Nocardioidaceae</taxon>
        <taxon>Nocardioides</taxon>
        <taxon>environmental samples</taxon>
    </lineage>
</organism>
<feature type="domain" description="Fumarylacetoacetase-like C-terminal" evidence="14">
    <location>
        <begin position="109"/>
        <end position="364"/>
    </location>
</feature>
<proteinExistence type="predicted"/>
<feature type="binding site" evidence="12">
    <location>
        <position position="320"/>
    </location>
    <ligand>
        <name>substrate</name>
    </ligand>
</feature>
<evidence type="ECO:0000256" key="10">
    <source>
        <dbReference type="ARBA" id="ARBA00023232"/>
    </source>
</evidence>
<feature type="domain" description="Fumarylacetoacetase N-terminal" evidence="15">
    <location>
        <begin position="11"/>
        <end position="74"/>
    </location>
</feature>
<evidence type="ECO:0000259" key="14">
    <source>
        <dbReference type="Pfam" id="PF01557"/>
    </source>
</evidence>
<keyword evidence="7 13" id="KW-0106">Calcium</keyword>
<evidence type="ECO:0000256" key="8">
    <source>
        <dbReference type="ARBA" id="ARBA00022842"/>
    </source>
</evidence>
<dbReference type="InterPro" id="IPR011234">
    <property type="entry name" value="Fumarylacetoacetase-like_C"/>
</dbReference>
<sequence>MSALHFGTRTLPYGVVSPSGGRPRVGVAVDDVVLDLAHLFGPSSEFAAASLNPFMAAGPARWAEVRDAVRARVDQGVESGQAGVHAAGAVSVLMPFEVADFVDFFSGIEHATNAGRILRPDEEEPLKPNYRRLPVGYHGRAGTVVPSDVDVVRPAGQIRQGDEVIEAPTRRLDVEVELGYVVGVPSEHGRPVPSDRFHDHVFGVVLLLDWSARDIQAWEYQPLGPFLGKSFATSISSWVVPLDAVDGAWVDGPQQEPAVLDYLRVDEPRNPSIWLELELEGHVVSRPVAGSLYWSPAQQMAHMTRNGASLRTGDLYGTGTISSFEVEGQGSLLELSWGGSREFSLGGGAVRSFLEDGDRVVLRGWIGGDRSRPMGEIAARIRPAL</sequence>
<feature type="binding site" evidence="12">
    <location>
        <position position="220"/>
    </location>
    <ligand>
        <name>substrate</name>
    </ligand>
</feature>
<dbReference type="GO" id="GO:0006572">
    <property type="term" value="P:L-tyrosine catabolic process"/>
    <property type="evidence" value="ECO:0007669"/>
    <property type="project" value="UniProtKB-KW"/>
</dbReference>
<feature type="binding site" evidence="13">
    <location>
        <position position="175"/>
    </location>
    <ligand>
        <name>Ca(2+)</name>
        <dbReference type="ChEBI" id="CHEBI:29108"/>
    </ligand>
</feature>
<evidence type="ECO:0000256" key="6">
    <source>
        <dbReference type="ARBA" id="ARBA00022801"/>
    </source>
</evidence>
<dbReference type="SUPFAM" id="SSF56529">
    <property type="entry name" value="FAH"/>
    <property type="match status" value="1"/>
</dbReference>
<keyword evidence="5 13" id="KW-0479">Metal-binding</keyword>
<keyword evidence="10" id="KW-0585">Phenylalanine catabolism</keyword>
<dbReference type="Gene3D" id="2.30.30.230">
    <property type="entry name" value="Fumarylacetoacetase, N-terminal domain"/>
    <property type="match status" value="1"/>
</dbReference>
<dbReference type="PANTHER" id="PTHR43069">
    <property type="entry name" value="FUMARYLACETOACETASE"/>
    <property type="match status" value="1"/>
</dbReference>
<dbReference type="GO" id="GO:0006559">
    <property type="term" value="P:L-phenylalanine catabolic process"/>
    <property type="evidence" value="ECO:0007669"/>
    <property type="project" value="UniProtKB-UniPathway"/>
</dbReference>
<keyword evidence="8 13" id="KW-0460">Magnesium</keyword>
<dbReference type="AlphaFoldDB" id="A0A6J4N6S4"/>
<dbReference type="InterPro" id="IPR036462">
    <property type="entry name" value="Fumarylacetoacetase_N_sf"/>
</dbReference>
<evidence type="ECO:0000256" key="12">
    <source>
        <dbReference type="PIRSR" id="PIRSR605959-2"/>
    </source>
</evidence>
<feature type="binding site" evidence="12">
    <location>
        <position position="105"/>
    </location>
    <ligand>
        <name>substrate</name>
    </ligand>
</feature>
<evidence type="ECO:0000256" key="3">
    <source>
        <dbReference type="ARBA" id="ARBA00004782"/>
    </source>
</evidence>
<evidence type="ECO:0000256" key="4">
    <source>
        <dbReference type="ARBA" id="ARBA00012094"/>
    </source>
</evidence>
<keyword evidence="6 16" id="KW-0378">Hydrolase</keyword>
<evidence type="ECO:0000256" key="11">
    <source>
        <dbReference type="PIRSR" id="PIRSR605959-1"/>
    </source>
</evidence>
<feature type="binding site" evidence="12">
    <location>
        <position position="119"/>
    </location>
    <ligand>
        <name>substrate</name>
    </ligand>
</feature>
<dbReference type="InterPro" id="IPR036663">
    <property type="entry name" value="Fumarylacetoacetase_C_sf"/>
</dbReference>
<comment type="cofactor">
    <cofactor evidence="2 13">
        <name>Mg(2+)</name>
        <dbReference type="ChEBI" id="CHEBI:18420"/>
    </cofactor>
</comment>
<dbReference type="GO" id="GO:0004334">
    <property type="term" value="F:fumarylacetoacetase activity"/>
    <property type="evidence" value="ECO:0007669"/>
    <property type="project" value="UniProtKB-EC"/>
</dbReference>